<evidence type="ECO:0000313" key="3">
    <source>
        <dbReference type="EMBL" id="CAI9100694.1"/>
    </source>
</evidence>
<sequence>MPQIVELLVIFKIKPGADPAIVDSLNSLASLDSVLHLAAGPLINCRSSLNFTHILHSRFASKEDLEKFYQDPDHHVVVNQVKPFLEDIMVVDWVHSTDSVAIPPGSTMRATILKLKEDLGDDEKNQLLEALGLLKDKSTSSIEVLSFGENNTPARAKGFSVPVITVFKDVNELEGFQSEWESPENEHRHLVIKPKVDEELVLDVVFP</sequence>
<organism evidence="3 4">
    <name type="scientific">Oldenlandia corymbosa var. corymbosa</name>
    <dbReference type="NCBI Taxonomy" id="529605"/>
    <lineage>
        <taxon>Eukaryota</taxon>
        <taxon>Viridiplantae</taxon>
        <taxon>Streptophyta</taxon>
        <taxon>Embryophyta</taxon>
        <taxon>Tracheophyta</taxon>
        <taxon>Spermatophyta</taxon>
        <taxon>Magnoliopsida</taxon>
        <taxon>eudicotyledons</taxon>
        <taxon>Gunneridae</taxon>
        <taxon>Pentapetalae</taxon>
        <taxon>asterids</taxon>
        <taxon>lamiids</taxon>
        <taxon>Gentianales</taxon>
        <taxon>Rubiaceae</taxon>
        <taxon>Rubioideae</taxon>
        <taxon>Spermacoceae</taxon>
        <taxon>Hedyotis-Oldenlandia complex</taxon>
        <taxon>Oldenlandia</taxon>
    </lineage>
</organism>
<name>A0AAV1CYJ1_OLDCO</name>
<feature type="domain" description="Stress-response A/B barrel" evidence="2">
    <location>
        <begin position="5"/>
        <end position="95"/>
    </location>
</feature>
<keyword evidence="4" id="KW-1185">Reference proteome</keyword>
<feature type="domain" description="Stress-response A/B barrel" evidence="2">
    <location>
        <begin position="111"/>
        <end position="206"/>
    </location>
</feature>
<proteinExistence type="predicted"/>
<dbReference type="PANTHER" id="PTHR33178">
    <property type="match status" value="1"/>
</dbReference>
<dbReference type="EMBL" id="OX459120">
    <property type="protein sequence ID" value="CAI9100694.1"/>
    <property type="molecule type" value="Genomic_DNA"/>
</dbReference>
<evidence type="ECO:0000259" key="2">
    <source>
        <dbReference type="SMART" id="SM00886"/>
    </source>
</evidence>
<dbReference type="AlphaFoldDB" id="A0AAV1CYJ1"/>
<dbReference type="SMART" id="SM00886">
    <property type="entry name" value="Dabb"/>
    <property type="match status" value="2"/>
</dbReference>
<gene>
    <name evidence="3" type="ORF">OLC1_LOCUS10455</name>
</gene>
<evidence type="ECO:0000256" key="1">
    <source>
        <dbReference type="ARBA" id="ARBA00011738"/>
    </source>
</evidence>
<comment type="subunit">
    <text evidence="1">Homodimer.</text>
</comment>
<accession>A0AAV1CYJ1</accession>
<dbReference type="PANTHER" id="PTHR33178:SF3">
    <property type="entry name" value="STRESS-RESPONSE A_B BARREL DOMAIN-CONTAINING PROTEIN UP3"/>
    <property type="match status" value="1"/>
</dbReference>
<dbReference type="InterPro" id="IPR013097">
    <property type="entry name" value="Dabb"/>
</dbReference>
<reference evidence="3" key="1">
    <citation type="submission" date="2023-03" db="EMBL/GenBank/DDBJ databases">
        <authorList>
            <person name="Julca I."/>
        </authorList>
    </citation>
    <scope>NUCLEOTIDE SEQUENCE</scope>
</reference>
<dbReference type="Pfam" id="PF07876">
    <property type="entry name" value="Dabb"/>
    <property type="match status" value="2"/>
</dbReference>
<dbReference type="InterPro" id="IPR044662">
    <property type="entry name" value="HS1/DABB1-like"/>
</dbReference>
<dbReference type="InterPro" id="IPR011008">
    <property type="entry name" value="Dimeric_a/b-barrel"/>
</dbReference>
<dbReference type="SUPFAM" id="SSF54909">
    <property type="entry name" value="Dimeric alpha+beta barrel"/>
    <property type="match status" value="2"/>
</dbReference>
<evidence type="ECO:0000313" key="4">
    <source>
        <dbReference type="Proteomes" id="UP001161247"/>
    </source>
</evidence>
<protein>
    <submittedName>
        <fullName evidence="3">OLC1v1037850C1</fullName>
    </submittedName>
</protein>
<dbReference type="Proteomes" id="UP001161247">
    <property type="component" value="Chromosome 3"/>
</dbReference>
<dbReference type="Gene3D" id="3.30.70.100">
    <property type="match status" value="2"/>
</dbReference>